<dbReference type="InterPro" id="IPR029052">
    <property type="entry name" value="Metallo-depent_PP-like"/>
</dbReference>
<dbReference type="PANTHER" id="PTHR30337:SF7">
    <property type="entry name" value="PHOSPHOESTERASE"/>
    <property type="match status" value="1"/>
</dbReference>
<feature type="domain" description="Calcineurin-like phosphoesterase" evidence="2">
    <location>
        <begin position="2"/>
        <end position="195"/>
    </location>
</feature>
<protein>
    <submittedName>
        <fullName evidence="3">DNA repair exonuclease</fullName>
    </submittedName>
</protein>
<reference evidence="4" key="1">
    <citation type="submission" date="2019-01" db="EMBL/GenBank/DDBJ databases">
        <title>Draft genomes of a novel of Sporanaerobacter strains.</title>
        <authorList>
            <person name="Ma S."/>
        </authorList>
    </citation>
    <scope>NUCLEOTIDE SEQUENCE [LARGE SCALE GENOMIC DNA]</scope>
    <source>
        <strain evidence="4">NJN-17</strain>
    </source>
</reference>
<keyword evidence="1" id="KW-0378">Hydrolase</keyword>
<dbReference type="EMBL" id="CP035282">
    <property type="protein sequence ID" value="QAT61259.1"/>
    <property type="molecule type" value="Genomic_DNA"/>
</dbReference>
<evidence type="ECO:0000259" key="2">
    <source>
        <dbReference type="Pfam" id="PF00149"/>
    </source>
</evidence>
<dbReference type="InterPro" id="IPR050535">
    <property type="entry name" value="DNA_Repair-Maintenance_Comp"/>
</dbReference>
<evidence type="ECO:0000256" key="1">
    <source>
        <dbReference type="ARBA" id="ARBA00022801"/>
    </source>
</evidence>
<dbReference type="InterPro" id="IPR004843">
    <property type="entry name" value="Calcineurin-like_PHP"/>
</dbReference>
<accession>A0A410QBC0</accession>
<dbReference type="SUPFAM" id="SSF56300">
    <property type="entry name" value="Metallo-dependent phosphatases"/>
    <property type="match status" value="1"/>
</dbReference>
<dbReference type="KEGG" id="spoa:EQM13_06475"/>
<dbReference type="GO" id="GO:0004527">
    <property type="term" value="F:exonuclease activity"/>
    <property type="evidence" value="ECO:0007669"/>
    <property type="project" value="UniProtKB-KW"/>
</dbReference>
<dbReference type="Pfam" id="PF00149">
    <property type="entry name" value="Metallophos"/>
    <property type="match status" value="1"/>
</dbReference>
<gene>
    <name evidence="3" type="ORF">EQM13_06475</name>
</gene>
<dbReference type="RefSeq" id="WP_071141281.1">
    <property type="nucleotide sequence ID" value="NZ_CP035282.1"/>
</dbReference>
<proteinExistence type="predicted"/>
<sequence>MIKIIHTGDLHIGVQFKNTSFDGIQSKKRRIELWETFERILKRADENKPDFLIISGDLFEEDYFTMGDIKRIRDGFNSIKGVNVVISAGNHDPLDEKSLYNLIQWPENVYIFHNEKLEKKEFNSLNTVIWGYSWKEKEEKKRLFDDLDNIDKDKINVLVLHGDILNKDSPYMPLDMGEIESLGFDYVALGHIHKPQFLKDRISYCGSPEPLDFGETGIHGIVEGEIEKGRVSLKLIPFSKRIFVNKEIDVSHIAGFSDVIQAIKNIDDENSRRKNFYRLTLKGIMDRDINLDLEEIKEILKDEFYHIEIINCTTPDYDLDKLLKENNNNIIGIFIKEMMKKGLEDPIVKDGLYLGLKILLKEKMGE</sequence>
<dbReference type="Proteomes" id="UP000287969">
    <property type="component" value="Chromosome"/>
</dbReference>
<keyword evidence="3" id="KW-0269">Exonuclease</keyword>
<dbReference type="OrthoDB" id="9773856at2"/>
<keyword evidence="3" id="KW-0540">Nuclease</keyword>
<dbReference type="InterPro" id="IPR041796">
    <property type="entry name" value="Mre11_N"/>
</dbReference>
<dbReference type="CDD" id="cd00840">
    <property type="entry name" value="MPP_Mre11_N"/>
    <property type="match status" value="1"/>
</dbReference>
<name>A0A410QBC0_9FIRM</name>
<dbReference type="Gene3D" id="3.60.21.10">
    <property type="match status" value="1"/>
</dbReference>
<dbReference type="AlphaFoldDB" id="A0A410QBC0"/>
<evidence type="ECO:0000313" key="3">
    <source>
        <dbReference type="EMBL" id="QAT61259.1"/>
    </source>
</evidence>
<keyword evidence="4" id="KW-1185">Reference proteome</keyword>
<organism evidence="3 4">
    <name type="scientific">Acidilutibacter cellobiosedens</name>
    <dbReference type="NCBI Taxonomy" id="2507161"/>
    <lineage>
        <taxon>Bacteria</taxon>
        <taxon>Bacillati</taxon>
        <taxon>Bacillota</taxon>
        <taxon>Tissierellia</taxon>
        <taxon>Tissierellales</taxon>
        <taxon>Acidilutibacteraceae</taxon>
        <taxon>Acidilutibacter</taxon>
    </lineage>
</organism>
<dbReference type="PANTHER" id="PTHR30337">
    <property type="entry name" value="COMPONENT OF ATP-DEPENDENT DSDNA EXONUCLEASE"/>
    <property type="match status" value="1"/>
</dbReference>
<evidence type="ECO:0000313" key="4">
    <source>
        <dbReference type="Proteomes" id="UP000287969"/>
    </source>
</evidence>